<proteinExistence type="predicted"/>
<dbReference type="KEGG" id="sdr:SCD_n01366"/>
<organism evidence="1 2">
    <name type="scientific">Sulfuricella denitrificans (strain DSM 22764 / NBRC 105220 / skB26)</name>
    <dbReference type="NCBI Taxonomy" id="1163617"/>
    <lineage>
        <taxon>Bacteria</taxon>
        <taxon>Pseudomonadati</taxon>
        <taxon>Pseudomonadota</taxon>
        <taxon>Betaproteobacteria</taxon>
        <taxon>Nitrosomonadales</taxon>
        <taxon>Sulfuricellaceae</taxon>
        <taxon>Sulfuricella</taxon>
    </lineage>
</organism>
<dbReference type="PROSITE" id="PS51257">
    <property type="entry name" value="PROKAR_LIPOPROTEIN"/>
    <property type="match status" value="1"/>
</dbReference>
<gene>
    <name evidence="1" type="ORF">SCD_n01366</name>
</gene>
<dbReference type="HOGENOM" id="CLU_1342110_0_0_4"/>
<sequence length="184" mass="21316">MHPALRTLILGIVAVGLAGCSTPNPRYQSIYRYEPPADSAGQACLEKCGQKMEVCQQRCTADYQTCLADIAPLVEERYGEALKRYAAELDRYRWELEHYQLYLSMRWRDSIWYGHGFYHPWPEPYYFPPVAPKKPTRDEAFDRLRKERCEVECGCQPIYDACFLACGGKRIQEVRCITDCPEGK</sequence>
<protein>
    <recommendedName>
        <fullName evidence="3">Lipoprotein</fullName>
    </recommendedName>
</protein>
<dbReference type="RefSeq" id="WP_009205854.1">
    <property type="nucleotide sequence ID" value="NC_022357.1"/>
</dbReference>
<reference evidence="1 2" key="1">
    <citation type="journal article" date="2012" name="Appl. Environ. Microbiol.">
        <title>Draft genome sequence of a psychrotolerant sulfur-oxidizing bacterium, Sulfuricella denitrificans skB26, and proteomic insights into cold adaptation.</title>
        <authorList>
            <person name="Watanabe T."/>
            <person name="Kojima H."/>
            <person name="Fukui M."/>
        </authorList>
    </citation>
    <scope>NUCLEOTIDE SEQUENCE [LARGE SCALE GENOMIC DNA]</scope>
    <source>
        <strain evidence="2">skB26</strain>
    </source>
</reference>
<evidence type="ECO:0000313" key="2">
    <source>
        <dbReference type="Proteomes" id="UP000015559"/>
    </source>
</evidence>
<dbReference type="Proteomes" id="UP000015559">
    <property type="component" value="Chromosome"/>
</dbReference>
<keyword evidence="2" id="KW-1185">Reference proteome</keyword>
<evidence type="ECO:0008006" key="3">
    <source>
        <dbReference type="Google" id="ProtNLM"/>
    </source>
</evidence>
<accession>S6B3H0</accession>
<dbReference type="STRING" id="1163617.SCD_n01366"/>
<name>S6B3H0_SULDS</name>
<dbReference type="EMBL" id="AP013066">
    <property type="protein sequence ID" value="BAN35192.1"/>
    <property type="molecule type" value="Genomic_DNA"/>
</dbReference>
<dbReference type="eggNOG" id="ENOG5032RST">
    <property type="taxonomic scope" value="Bacteria"/>
</dbReference>
<dbReference type="AlphaFoldDB" id="S6B3H0"/>
<dbReference type="OrthoDB" id="9799452at2"/>
<evidence type="ECO:0000313" key="1">
    <source>
        <dbReference type="EMBL" id="BAN35192.1"/>
    </source>
</evidence>